<dbReference type="EMBL" id="CP062796">
    <property type="protein sequence ID" value="QUL98481.1"/>
    <property type="molecule type" value="Genomic_DNA"/>
</dbReference>
<dbReference type="NCBIfam" id="TIGR02832">
    <property type="entry name" value="spo_yunB"/>
    <property type="match status" value="1"/>
</dbReference>
<protein>
    <submittedName>
        <fullName evidence="1">Sporulation protein YunB</fullName>
    </submittedName>
</protein>
<name>A0AAT9LBQ1_9FIRM</name>
<sequence>MGFLTLVVWCLIAIENSIIPTLVAISETEVAKVANQAVIDAINSNIEKLLSGKKLLNFEVNEAGEILYVEANTGDLNRIQAEALSVLQATLGQLEGFSIYVPLGQTLGSRIFAPVGPKIKVTLFPYGSVSVQVKDSFEVTGINQAKFEVSLFVTCSVRVVIPLISSKTTVASEIPLATVIIPGKVPETYISIPGNNPPSFSR</sequence>
<gene>
    <name evidence="1" type="primary">yunB</name>
    <name evidence="1" type="ORF">IMF26_10815</name>
</gene>
<dbReference type="PIRSF" id="PIRSF021383">
    <property type="entry name" value="YunB"/>
    <property type="match status" value="1"/>
</dbReference>
<reference evidence="1" key="1">
    <citation type="submission" date="2020-10" db="EMBL/GenBank/DDBJ databases">
        <authorList>
            <person name="Kadnikov V."/>
            <person name="Beletsky A.V."/>
            <person name="Mardanov A.V."/>
            <person name="Karnachuk O.V."/>
            <person name="Ravin N.V."/>
        </authorList>
    </citation>
    <scope>NUCLEOTIDE SEQUENCE</scope>
    <source>
        <strain evidence="1">Bu02</strain>
    </source>
</reference>
<accession>A0AAT9LBQ1</accession>
<dbReference type="AlphaFoldDB" id="A0AAT9LBQ1"/>
<reference evidence="1" key="2">
    <citation type="journal article" date="2023" name="Biology">
        <title>Prokaryotic Life Associated with Coal-Fire Gas Vents Revealed by Metagenomics.</title>
        <authorList>
            <person name="Kadnikov V.V."/>
            <person name="Mardanov A.V."/>
            <person name="Beletsky A.V."/>
            <person name="Karnachuk O.V."/>
            <person name="Ravin N.V."/>
        </authorList>
    </citation>
    <scope>NUCLEOTIDE SEQUENCE</scope>
    <source>
        <strain evidence="1">Bu02</strain>
    </source>
</reference>
<dbReference type="InterPro" id="IPR014197">
    <property type="entry name" value="Sporulation_prot_YunB"/>
</dbReference>
<dbReference type="Pfam" id="PF09560">
    <property type="entry name" value="Spore_YunB"/>
    <property type="match status" value="1"/>
</dbReference>
<evidence type="ECO:0000313" key="1">
    <source>
        <dbReference type="EMBL" id="QUL98481.1"/>
    </source>
</evidence>
<dbReference type="KEGG" id="fcz:IMF26_10815"/>
<proteinExistence type="predicted"/>
<organism evidence="1">
    <name type="scientific">Candidatus Fermentithermobacillus carboniphilus</name>
    <dbReference type="NCBI Taxonomy" id="3085328"/>
    <lineage>
        <taxon>Bacteria</taxon>
        <taxon>Bacillati</taxon>
        <taxon>Bacillota</taxon>
        <taxon>Candidatus Fermentithermobacillia</taxon>
        <taxon>Candidatus Fermentithermobacillales</taxon>
        <taxon>Candidatus Fermentithermobacillaceae</taxon>
        <taxon>Candidatus Fermentithermobacillus</taxon>
    </lineage>
</organism>